<evidence type="ECO:0000256" key="1">
    <source>
        <dbReference type="SAM" id="MobiDB-lite"/>
    </source>
</evidence>
<evidence type="ECO:0000313" key="4">
    <source>
        <dbReference type="RefSeq" id="XP_065653553.1"/>
    </source>
</evidence>
<accession>A0ABM4BWE8</accession>
<dbReference type="GeneID" id="136080614"/>
<gene>
    <name evidence="4" type="primary">LOC136080614</name>
</gene>
<dbReference type="Proteomes" id="UP001652625">
    <property type="component" value="Chromosome 05"/>
</dbReference>
<feature type="transmembrane region" description="Helical" evidence="2">
    <location>
        <begin position="230"/>
        <end position="251"/>
    </location>
</feature>
<feature type="transmembrane region" description="Helical" evidence="2">
    <location>
        <begin position="271"/>
        <end position="290"/>
    </location>
</feature>
<feature type="transmembrane region" description="Helical" evidence="2">
    <location>
        <begin position="36"/>
        <end position="58"/>
    </location>
</feature>
<feature type="transmembrane region" description="Helical" evidence="2">
    <location>
        <begin position="12"/>
        <end position="30"/>
    </location>
</feature>
<feature type="transmembrane region" description="Helical" evidence="2">
    <location>
        <begin position="78"/>
        <end position="97"/>
    </location>
</feature>
<feature type="region of interest" description="Disordered" evidence="1">
    <location>
        <begin position="376"/>
        <end position="398"/>
    </location>
</feature>
<keyword evidence="3" id="KW-1185">Reference proteome</keyword>
<keyword evidence="2" id="KW-0472">Membrane</keyword>
<reference evidence="4" key="1">
    <citation type="submission" date="2025-08" db="UniProtKB">
        <authorList>
            <consortium name="RefSeq"/>
        </authorList>
    </citation>
    <scope>IDENTIFICATION</scope>
</reference>
<evidence type="ECO:0000256" key="2">
    <source>
        <dbReference type="SAM" id="Phobius"/>
    </source>
</evidence>
<protein>
    <submittedName>
        <fullName evidence="4">Uncharacterized protein LOC136080614</fullName>
    </submittedName>
</protein>
<keyword evidence="2" id="KW-1133">Transmembrane helix</keyword>
<name>A0ABM4BWE8_HYDVU</name>
<feature type="transmembrane region" description="Helical" evidence="2">
    <location>
        <begin position="103"/>
        <end position="122"/>
    </location>
</feature>
<evidence type="ECO:0000313" key="3">
    <source>
        <dbReference type="Proteomes" id="UP001652625"/>
    </source>
</evidence>
<keyword evidence="2" id="KW-0812">Transmembrane</keyword>
<sequence>MAVLTLQAIINFGTLVLIRSCTPLMLHFAAINLHSFSLVVVFKCWITFALFLLSALWFACTDQEVKQVFITNLRDLSLYGKLIVIGIIQSGLPFLLLVYSIQYFPPTLIGVAIVSPHWWIFLIERVPFIGLSDNIHWIKKCSILLGLIGSIIAYFPILVQSIACFPVHPSIVKINGSYDIIKINTNEQLYYDSCLSGKELCLGSISLILAPMFLGIATVFWKMHQKDTHYLVSSIGQNVFGGLVAFFIWLISGEVLNKEQVVWNSFELIPSILFLGIATGWLATLLLHNLYFDVGVSVANRALIPVPFISFIMDCLFAKSVVVSATWVTILVAIGLAIVTAAICLANLPVNESVGNHYQHLTQPLLSDSATNDGLDSGRAAQNNVHNESSYEESEHEEEIMIDNQNMHPSLPPLMAVT</sequence>
<feature type="compositionally biased region" description="Polar residues" evidence="1">
    <location>
        <begin position="376"/>
        <end position="387"/>
    </location>
</feature>
<feature type="transmembrane region" description="Helical" evidence="2">
    <location>
        <begin position="327"/>
        <end position="348"/>
    </location>
</feature>
<feature type="transmembrane region" description="Helical" evidence="2">
    <location>
        <begin position="143"/>
        <end position="163"/>
    </location>
</feature>
<feature type="transmembrane region" description="Helical" evidence="2">
    <location>
        <begin position="202"/>
        <end position="221"/>
    </location>
</feature>
<proteinExistence type="predicted"/>
<dbReference type="RefSeq" id="XP_065653553.1">
    <property type="nucleotide sequence ID" value="XM_065797481.1"/>
</dbReference>
<organism evidence="3 4">
    <name type="scientific">Hydra vulgaris</name>
    <name type="common">Hydra</name>
    <name type="synonym">Hydra attenuata</name>
    <dbReference type="NCBI Taxonomy" id="6087"/>
    <lineage>
        <taxon>Eukaryota</taxon>
        <taxon>Metazoa</taxon>
        <taxon>Cnidaria</taxon>
        <taxon>Hydrozoa</taxon>
        <taxon>Hydroidolina</taxon>
        <taxon>Anthoathecata</taxon>
        <taxon>Aplanulata</taxon>
        <taxon>Hydridae</taxon>
        <taxon>Hydra</taxon>
    </lineage>
</organism>